<dbReference type="InterPro" id="IPR002559">
    <property type="entry name" value="Transposase_11"/>
</dbReference>
<feature type="non-terminal residue" evidence="2">
    <location>
        <position position="1"/>
    </location>
</feature>
<dbReference type="Proteomes" id="UP000199317">
    <property type="component" value="Unassembled WGS sequence"/>
</dbReference>
<dbReference type="Pfam" id="PF01609">
    <property type="entry name" value="DDE_Tnp_1"/>
    <property type="match status" value="1"/>
</dbReference>
<dbReference type="GO" id="GO:0004803">
    <property type="term" value="F:transposase activity"/>
    <property type="evidence" value="ECO:0007669"/>
    <property type="project" value="InterPro"/>
</dbReference>
<accession>A0A1H0WEE2</accession>
<dbReference type="GO" id="GO:0006313">
    <property type="term" value="P:DNA transposition"/>
    <property type="evidence" value="ECO:0007669"/>
    <property type="project" value="InterPro"/>
</dbReference>
<dbReference type="AlphaFoldDB" id="A0A1H0WEE2"/>
<gene>
    <name evidence="2" type="ORF">SAMN04489708_1371</name>
</gene>
<evidence type="ECO:0000313" key="2">
    <source>
        <dbReference type="EMBL" id="SDP88958.1"/>
    </source>
</evidence>
<protein>
    <submittedName>
        <fullName evidence="2">Transposase DDE domain-containing protein</fullName>
    </submittedName>
</protein>
<proteinExistence type="predicted"/>
<dbReference type="OrthoDB" id="9774608at2"/>
<name>A0A1H0WEE2_9BURK</name>
<sequence>IRARVEHPFRVIKQQFGHAKVRYRGLVKNTARLQVMFALGNVWMARRQLLALQA</sequence>
<dbReference type="PANTHER" id="PTHR35604:SF2">
    <property type="entry name" value="TRANSPOSASE INSH FOR INSERTION SEQUENCE ELEMENT IS5A-RELATED"/>
    <property type="match status" value="1"/>
</dbReference>
<reference evidence="3" key="1">
    <citation type="submission" date="2016-10" db="EMBL/GenBank/DDBJ databases">
        <authorList>
            <person name="Varghese N."/>
            <person name="Submissions S."/>
        </authorList>
    </citation>
    <scope>NUCLEOTIDE SEQUENCE [LARGE SCALE GENOMIC DNA]</scope>
    <source>
        <strain evidence="3">DSM 17101</strain>
    </source>
</reference>
<dbReference type="EMBL" id="FNJL01000037">
    <property type="protein sequence ID" value="SDP88958.1"/>
    <property type="molecule type" value="Genomic_DNA"/>
</dbReference>
<evidence type="ECO:0000259" key="1">
    <source>
        <dbReference type="Pfam" id="PF01609"/>
    </source>
</evidence>
<dbReference type="RefSeq" id="WP_143015983.1">
    <property type="nucleotide sequence ID" value="NZ_FNJL01000037.1"/>
</dbReference>
<organism evidence="2 3">
    <name type="scientific">Paracidovorax cattleyae</name>
    <dbReference type="NCBI Taxonomy" id="80868"/>
    <lineage>
        <taxon>Bacteria</taxon>
        <taxon>Pseudomonadati</taxon>
        <taxon>Pseudomonadota</taxon>
        <taxon>Betaproteobacteria</taxon>
        <taxon>Burkholderiales</taxon>
        <taxon>Comamonadaceae</taxon>
        <taxon>Paracidovorax</taxon>
    </lineage>
</organism>
<keyword evidence="3" id="KW-1185">Reference proteome</keyword>
<dbReference type="PANTHER" id="PTHR35604">
    <property type="entry name" value="TRANSPOSASE INSH FOR INSERTION SEQUENCE ELEMENT IS5A-RELATED"/>
    <property type="match status" value="1"/>
</dbReference>
<evidence type="ECO:0000313" key="3">
    <source>
        <dbReference type="Proteomes" id="UP000199317"/>
    </source>
</evidence>
<dbReference type="GO" id="GO:0003677">
    <property type="term" value="F:DNA binding"/>
    <property type="evidence" value="ECO:0007669"/>
    <property type="project" value="InterPro"/>
</dbReference>
<feature type="domain" description="Transposase IS4-like" evidence="1">
    <location>
        <begin position="2"/>
        <end position="38"/>
    </location>
</feature>